<proteinExistence type="predicted"/>
<reference evidence="3 4" key="1">
    <citation type="submission" date="2019-03" db="EMBL/GenBank/DDBJ databases">
        <title>Genomic Encyclopedia of Type Strains, Phase IV (KMG-IV): sequencing the most valuable type-strain genomes for metagenomic binning, comparative biology and taxonomic classification.</title>
        <authorList>
            <person name="Goeker M."/>
        </authorList>
    </citation>
    <scope>NUCLEOTIDE SEQUENCE [LARGE SCALE GENOMIC DNA]</scope>
    <source>
        <strain evidence="3 4">DSM 45707</strain>
    </source>
</reference>
<accession>A0A4R3LA14</accession>
<evidence type="ECO:0000259" key="2">
    <source>
        <dbReference type="PROSITE" id="PS51819"/>
    </source>
</evidence>
<dbReference type="Pfam" id="PF00903">
    <property type="entry name" value="Glyoxalase"/>
    <property type="match status" value="1"/>
</dbReference>
<sequence length="120" mass="13603">MNKVVHFELHAPHPERAVRFYESVFGWRVEQTPDNQDVWTVQSGSSSSRCRGNIYRSHEQPSSDVNSIEVASIEEYAKKISQHGGEMVVSKVELPGTGYLAYCLDVEKNLFGMLERTISL</sequence>
<comment type="caution">
    <text evidence="3">The sequence shown here is derived from an EMBL/GenBank/DDBJ whole genome shotgun (WGS) entry which is preliminary data.</text>
</comment>
<dbReference type="RefSeq" id="WP_165875829.1">
    <property type="nucleotide sequence ID" value="NZ_SMAG01000002.1"/>
</dbReference>
<dbReference type="InterPro" id="IPR037523">
    <property type="entry name" value="VOC_core"/>
</dbReference>
<feature type="compositionally biased region" description="Polar residues" evidence="1">
    <location>
        <begin position="38"/>
        <end position="50"/>
    </location>
</feature>
<evidence type="ECO:0000313" key="4">
    <source>
        <dbReference type="Proteomes" id="UP000294937"/>
    </source>
</evidence>
<dbReference type="PANTHER" id="PTHR33993:SF2">
    <property type="entry name" value="VOC DOMAIN-CONTAINING PROTEIN"/>
    <property type="match status" value="1"/>
</dbReference>
<evidence type="ECO:0000256" key="1">
    <source>
        <dbReference type="SAM" id="MobiDB-lite"/>
    </source>
</evidence>
<keyword evidence="4" id="KW-1185">Reference proteome</keyword>
<dbReference type="PANTHER" id="PTHR33993">
    <property type="entry name" value="GLYOXALASE-RELATED"/>
    <property type="match status" value="1"/>
</dbReference>
<protein>
    <recommendedName>
        <fullName evidence="2">VOC domain-containing protein</fullName>
    </recommendedName>
</protein>
<dbReference type="InterPro" id="IPR052164">
    <property type="entry name" value="Anthracycline_SecMetBiosynth"/>
</dbReference>
<name>A0A4R3LA14_9BACL</name>
<feature type="region of interest" description="Disordered" evidence="1">
    <location>
        <begin position="38"/>
        <end position="61"/>
    </location>
</feature>
<gene>
    <name evidence="3" type="ORF">EDD58_102549</name>
</gene>
<dbReference type="EMBL" id="SMAG01000002">
    <property type="protein sequence ID" value="TCS95965.1"/>
    <property type="molecule type" value="Genomic_DNA"/>
</dbReference>
<dbReference type="SUPFAM" id="SSF54593">
    <property type="entry name" value="Glyoxalase/Bleomycin resistance protein/Dihydroxybiphenyl dioxygenase"/>
    <property type="match status" value="1"/>
</dbReference>
<dbReference type="Gene3D" id="3.10.180.10">
    <property type="entry name" value="2,3-Dihydroxybiphenyl 1,2-Dioxygenase, domain 1"/>
    <property type="match status" value="1"/>
</dbReference>
<dbReference type="Proteomes" id="UP000294937">
    <property type="component" value="Unassembled WGS sequence"/>
</dbReference>
<organism evidence="3 4">
    <name type="scientific">Hazenella coriacea</name>
    <dbReference type="NCBI Taxonomy" id="1179467"/>
    <lineage>
        <taxon>Bacteria</taxon>
        <taxon>Bacillati</taxon>
        <taxon>Bacillota</taxon>
        <taxon>Bacilli</taxon>
        <taxon>Bacillales</taxon>
        <taxon>Thermoactinomycetaceae</taxon>
        <taxon>Hazenella</taxon>
    </lineage>
</organism>
<dbReference type="InterPro" id="IPR004360">
    <property type="entry name" value="Glyas_Fos-R_dOase_dom"/>
</dbReference>
<dbReference type="AlphaFoldDB" id="A0A4R3LA14"/>
<dbReference type="InterPro" id="IPR029068">
    <property type="entry name" value="Glyas_Bleomycin-R_OHBP_Dase"/>
</dbReference>
<evidence type="ECO:0000313" key="3">
    <source>
        <dbReference type="EMBL" id="TCS95965.1"/>
    </source>
</evidence>
<dbReference type="PROSITE" id="PS51819">
    <property type="entry name" value="VOC"/>
    <property type="match status" value="1"/>
</dbReference>
<feature type="domain" description="VOC" evidence="2">
    <location>
        <begin position="3"/>
        <end position="116"/>
    </location>
</feature>